<reference evidence="3 4" key="1">
    <citation type="submission" date="2016-05" db="EMBL/GenBank/DDBJ databases">
        <authorList>
            <person name="Naeem Raeece"/>
        </authorList>
    </citation>
    <scope>NUCLEOTIDE SEQUENCE [LARGE SCALE GENOMIC DNA]</scope>
</reference>
<evidence type="ECO:0000313" key="3">
    <source>
        <dbReference type="Proteomes" id="UP000078546"/>
    </source>
</evidence>
<name>A0A1A8X8Q2_PLAOA</name>
<accession>A0A1A8X8Q2</accession>
<gene>
    <name evidence="2" type="ORF">POVCU1_058330</name>
    <name evidence="1" type="ORF">POVCU2_0026270</name>
</gene>
<reference evidence="2" key="2">
    <citation type="submission" date="2016-05" db="EMBL/GenBank/DDBJ databases">
        <authorList>
            <person name="Lavstsen T."/>
            <person name="Jespersen J.S."/>
        </authorList>
    </citation>
    <scope>NUCLEOTIDE SEQUENCE [LARGE SCALE GENOMIC DNA]</scope>
</reference>
<organism evidence="2 3">
    <name type="scientific">Plasmodium ovale curtisi</name>
    <dbReference type="NCBI Taxonomy" id="864141"/>
    <lineage>
        <taxon>Eukaryota</taxon>
        <taxon>Sar</taxon>
        <taxon>Alveolata</taxon>
        <taxon>Apicomplexa</taxon>
        <taxon>Aconoidasida</taxon>
        <taxon>Haemosporida</taxon>
        <taxon>Plasmodiidae</taxon>
        <taxon>Plasmodium</taxon>
        <taxon>Plasmodium (Plasmodium)</taxon>
    </lineage>
</organism>
<dbReference type="EMBL" id="FLQV01001774">
    <property type="protein sequence ID" value="SBT00199.1"/>
    <property type="molecule type" value="Genomic_DNA"/>
</dbReference>
<dbReference type="AlphaFoldDB" id="A0A1A8X8Q2"/>
<protein>
    <submittedName>
        <fullName evidence="2">Uncharacterized protein</fullName>
    </submittedName>
</protein>
<dbReference type="Proteomes" id="UP000078546">
    <property type="component" value="Unassembled WGS sequence"/>
</dbReference>
<sequence length="99" mass="11303">MVHTPQWTVAGNKEKKFSCLQNAMRPHIGLARIFGVKKRPCKNVAKLKHGRRDSSDTTTPYSRSTAYHRCCNCSVECNSKGKPHLSLCLFTFHFLTTYE</sequence>
<evidence type="ECO:0000313" key="1">
    <source>
        <dbReference type="EMBL" id="SBS84469.1"/>
    </source>
</evidence>
<dbReference type="EMBL" id="FLQU01000360">
    <property type="protein sequence ID" value="SBS84469.1"/>
    <property type="molecule type" value="Genomic_DNA"/>
</dbReference>
<evidence type="ECO:0000313" key="4">
    <source>
        <dbReference type="Proteomes" id="UP000078560"/>
    </source>
</evidence>
<dbReference type="Proteomes" id="UP000078560">
    <property type="component" value="Unassembled WGS sequence"/>
</dbReference>
<evidence type="ECO:0000313" key="2">
    <source>
        <dbReference type="EMBL" id="SBT00199.1"/>
    </source>
</evidence>
<proteinExistence type="predicted"/>